<evidence type="ECO:0000313" key="3">
    <source>
        <dbReference type="EMBL" id="QIE89829.1"/>
    </source>
</evidence>
<accession>A0A6G6J3D6</accession>
<sequence length="282" mass="30681">MSLDYQRLMEWPFPVLTRHYGADDCIAYARGFGAGASADWAETDSPYLDAGAGLVALPMSAVALADGEFWQKDPRTGIAWQQIVHAQETLRMHRPLASEGTLVITQKIDEIYDRGAERGAMMLQSLHLKTPEGEAVASIEVTTVLRGNGGFGGKPQNTPRPTPLPERPADASLEIATPREPDSLFRLSAEIAVAANAESKQQSVLRGLGCFGLAGRGVLRMVCDNDATRLLSLSVRYAGPMLSGETMRIELWHSEPGLALFRMHAIERDKPVLSHGVIEYVA</sequence>
<reference evidence="3 4" key="1">
    <citation type="submission" date="2020-02" db="EMBL/GenBank/DDBJ databases">
        <title>Integrative conjugative elements (ICEs) and plasmids drive adaptation of Pseudomonas nitroreducens strain HBP1 to wastewater environment.</title>
        <authorList>
            <person name="Sentchilo V."/>
            <person name="Carraro N."/>
            <person name="Bertelli C."/>
            <person name="van der Meer J.R."/>
        </authorList>
    </citation>
    <scope>NUCLEOTIDE SEQUENCE [LARGE SCALE GENOMIC DNA]</scope>
    <source>
        <strain evidence="3 4">HBP1</strain>
    </source>
</reference>
<dbReference type="RefSeq" id="WP_024764203.1">
    <property type="nucleotide sequence ID" value="NZ_CP049140.1"/>
</dbReference>
<proteinExistence type="predicted"/>
<evidence type="ECO:0000259" key="2">
    <source>
        <dbReference type="Pfam" id="PF22622"/>
    </source>
</evidence>
<dbReference type="GO" id="GO:0003857">
    <property type="term" value="F:(3S)-3-hydroxyacyl-CoA dehydrogenase (NAD+) activity"/>
    <property type="evidence" value="ECO:0007669"/>
    <property type="project" value="TreeGrafter"/>
</dbReference>
<dbReference type="KEGG" id="pnt:G5B91_27640"/>
<dbReference type="EMBL" id="CP049140">
    <property type="protein sequence ID" value="QIE89829.1"/>
    <property type="molecule type" value="Genomic_DNA"/>
</dbReference>
<dbReference type="Proteomes" id="UP000501063">
    <property type="component" value="Chromosome"/>
</dbReference>
<dbReference type="InterPro" id="IPR054357">
    <property type="entry name" value="MFE-2_N"/>
</dbReference>
<dbReference type="AlphaFoldDB" id="A0A6G6J3D6"/>
<protein>
    <submittedName>
        <fullName evidence="3">3-alpha,7-alpha, 12-alpha-trihydroxy-5-beta-cholest-24-enoyl-CoA hydratase</fullName>
    </submittedName>
</protein>
<name>A0A6G6J3D6_PSENT</name>
<dbReference type="PANTHER" id="PTHR13078:SF56">
    <property type="entry name" value="PEROXISOMAL MULTIFUNCTIONAL ENZYME TYPE 2"/>
    <property type="match status" value="1"/>
</dbReference>
<dbReference type="GO" id="GO:0004300">
    <property type="term" value="F:enoyl-CoA hydratase activity"/>
    <property type="evidence" value="ECO:0007669"/>
    <property type="project" value="TreeGrafter"/>
</dbReference>
<feature type="domain" description="Peroxisomal multifunctional enzyme type 2-like N-terminal" evidence="2">
    <location>
        <begin position="20"/>
        <end position="147"/>
    </location>
</feature>
<organism evidence="3 4">
    <name type="scientific">Pseudomonas nitroreducens</name>
    <dbReference type="NCBI Taxonomy" id="46680"/>
    <lineage>
        <taxon>Bacteria</taxon>
        <taxon>Pseudomonadati</taxon>
        <taxon>Pseudomonadota</taxon>
        <taxon>Gammaproteobacteria</taxon>
        <taxon>Pseudomonadales</taxon>
        <taxon>Pseudomonadaceae</taxon>
        <taxon>Pseudomonas</taxon>
    </lineage>
</organism>
<dbReference type="GO" id="GO:0044594">
    <property type="term" value="F:17-beta-hydroxysteroid dehydrogenase (NAD+) activity"/>
    <property type="evidence" value="ECO:0007669"/>
    <property type="project" value="TreeGrafter"/>
</dbReference>
<dbReference type="GO" id="GO:0006635">
    <property type="term" value="P:fatty acid beta-oxidation"/>
    <property type="evidence" value="ECO:0007669"/>
    <property type="project" value="TreeGrafter"/>
</dbReference>
<evidence type="ECO:0000313" key="4">
    <source>
        <dbReference type="Proteomes" id="UP000501063"/>
    </source>
</evidence>
<dbReference type="Gene3D" id="3.10.129.10">
    <property type="entry name" value="Hotdog Thioesterase"/>
    <property type="match status" value="2"/>
</dbReference>
<dbReference type="Pfam" id="PF22622">
    <property type="entry name" value="MFE-2_hydrat-2_N"/>
    <property type="match status" value="1"/>
</dbReference>
<evidence type="ECO:0000256" key="1">
    <source>
        <dbReference type="SAM" id="MobiDB-lite"/>
    </source>
</evidence>
<dbReference type="PANTHER" id="PTHR13078">
    <property type="entry name" value="PEROXISOMAL MULTIFUNCTIONAL ENZYME TYPE 2-RELATED"/>
    <property type="match status" value="1"/>
</dbReference>
<dbReference type="SUPFAM" id="SSF54637">
    <property type="entry name" value="Thioesterase/thiol ester dehydrase-isomerase"/>
    <property type="match status" value="2"/>
</dbReference>
<dbReference type="InterPro" id="IPR029069">
    <property type="entry name" value="HotDog_dom_sf"/>
</dbReference>
<gene>
    <name evidence="3" type="ORF">G5B91_27640</name>
</gene>
<feature type="region of interest" description="Disordered" evidence="1">
    <location>
        <begin position="147"/>
        <end position="166"/>
    </location>
</feature>